<dbReference type="AlphaFoldDB" id="A0AA39HWP3"/>
<dbReference type="InterPro" id="IPR050235">
    <property type="entry name" value="CK1_Ser-Thr_kinase"/>
</dbReference>
<keyword evidence="3" id="KW-1185">Reference proteome</keyword>
<gene>
    <name evidence="2" type="ORF">QR680_006436</name>
</gene>
<feature type="domain" description="Protein kinase" evidence="1">
    <location>
        <begin position="1"/>
        <end position="299"/>
    </location>
</feature>
<name>A0AA39HWP3_9BILA</name>
<dbReference type="Gene3D" id="1.10.510.10">
    <property type="entry name" value="Transferase(Phosphotransferase) domain 1"/>
    <property type="match status" value="1"/>
</dbReference>
<dbReference type="InterPro" id="IPR000719">
    <property type="entry name" value="Prot_kinase_dom"/>
</dbReference>
<dbReference type="Proteomes" id="UP001175271">
    <property type="component" value="Unassembled WGS sequence"/>
</dbReference>
<dbReference type="SMART" id="SM00220">
    <property type="entry name" value="S_TKc"/>
    <property type="match status" value="1"/>
</dbReference>
<dbReference type="PROSITE" id="PS50011">
    <property type="entry name" value="PROTEIN_KINASE_DOM"/>
    <property type="match status" value="1"/>
</dbReference>
<comment type="caution">
    <text evidence="2">The sequence shown here is derived from an EMBL/GenBank/DDBJ whole genome shotgun (WGS) entry which is preliminary data.</text>
</comment>
<dbReference type="PANTHER" id="PTHR11909">
    <property type="entry name" value="CASEIN KINASE-RELATED"/>
    <property type="match status" value="1"/>
</dbReference>
<dbReference type="GO" id="GO:0005524">
    <property type="term" value="F:ATP binding"/>
    <property type="evidence" value="ECO:0007669"/>
    <property type="project" value="InterPro"/>
</dbReference>
<dbReference type="Pfam" id="PF00069">
    <property type="entry name" value="Pkinase"/>
    <property type="match status" value="1"/>
</dbReference>
<evidence type="ECO:0000313" key="3">
    <source>
        <dbReference type="Proteomes" id="UP001175271"/>
    </source>
</evidence>
<evidence type="ECO:0000259" key="1">
    <source>
        <dbReference type="PROSITE" id="PS50011"/>
    </source>
</evidence>
<dbReference type="InterPro" id="IPR011009">
    <property type="entry name" value="Kinase-like_dom_sf"/>
</dbReference>
<protein>
    <recommendedName>
        <fullName evidence="1">Protein kinase domain-containing protein</fullName>
    </recommendedName>
</protein>
<reference evidence="2" key="1">
    <citation type="submission" date="2023-06" db="EMBL/GenBank/DDBJ databases">
        <title>Genomic analysis of the entomopathogenic nematode Steinernema hermaphroditum.</title>
        <authorList>
            <person name="Schwarz E.M."/>
            <person name="Heppert J.K."/>
            <person name="Baniya A."/>
            <person name="Schwartz H.T."/>
            <person name="Tan C.-H."/>
            <person name="Antoshechkin I."/>
            <person name="Sternberg P.W."/>
            <person name="Goodrich-Blair H."/>
            <person name="Dillman A.R."/>
        </authorList>
    </citation>
    <scope>NUCLEOTIDE SEQUENCE</scope>
    <source>
        <strain evidence="2">PS9179</strain>
        <tissue evidence="2">Whole animal</tissue>
    </source>
</reference>
<accession>A0AA39HWP3</accession>
<dbReference type="EMBL" id="JAUCMV010000003">
    <property type="protein sequence ID" value="KAK0412830.1"/>
    <property type="molecule type" value="Genomic_DNA"/>
</dbReference>
<dbReference type="GO" id="GO:0004672">
    <property type="term" value="F:protein kinase activity"/>
    <property type="evidence" value="ECO:0007669"/>
    <property type="project" value="InterPro"/>
</dbReference>
<organism evidence="2 3">
    <name type="scientific">Steinernema hermaphroditum</name>
    <dbReference type="NCBI Taxonomy" id="289476"/>
    <lineage>
        <taxon>Eukaryota</taxon>
        <taxon>Metazoa</taxon>
        <taxon>Ecdysozoa</taxon>
        <taxon>Nematoda</taxon>
        <taxon>Chromadorea</taxon>
        <taxon>Rhabditida</taxon>
        <taxon>Tylenchina</taxon>
        <taxon>Panagrolaimomorpha</taxon>
        <taxon>Strongyloidoidea</taxon>
        <taxon>Steinernematidae</taxon>
        <taxon>Steinernema</taxon>
    </lineage>
</organism>
<evidence type="ECO:0000313" key="2">
    <source>
        <dbReference type="EMBL" id="KAK0412830.1"/>
    </source>
</evidence>
<sequence length="377" mass="43031">MPPSECESFSARSVASVSTRSAPALRQNAVVNDAWIVQRFLNDSVLLVKSSNHNNVFGAMTIEPWSQAELETLRYDIYLLRLMQNSKHVPRIFESGSIQGYNYMVTSLHGQNLDQLRESMPSKRFTTGTSLRIALQAVDALADLHSAGFVHRNVKPSIFCFGGTASTLRTLQLVDFSLVRQTVVSPQLRTSELRRARERVVFRGSPRYCSVNVHRLKEPTTHDDLISVLFMTVEMITGKLPWDYKKRKDIPAVKKESPTELIFENCPNELVDLYQQLTSLTYYEPSNYSQISKTITKALTDRRIDLEDAYDWEEGGRYFYYKLKQERERMKEQNAAGSMVTALSHAFTSTDTDELYIPEVSDINTLDRKPIDCELTA</sequence>
<dbReference type="SUPFAM" id="SSF56112">
    <property type="entry name" value="Protein kinase-like (PK-like)"/>
    <property type="match status" value="1"/>
</dbReference>
<proteinExistence type="predicted"/>